<reference evidence="2 3" key="1">
    <citation type="submission" date="2014-12" db="EMBL/GenBank/DDBJ databases">
        <title>Draft genome sequences of 29 type strains of Enterococci.</title>
        <authorList>
            <person name="Zhong Z."/>
            <person name="Sun Z."/>
            <person name="Liu W."/>
            <person name="Zhang W."/>
            <person name="Zhang H."/>
        </authorList>
    </citation>
    <scope>NUCLEOTIDE SEQUENCE [LARGE SCALE GENOMIC DNA]</scope>
    <source>
        <strain evidence="2 3">DSM 22801</strain>
    </source>
</reference>
<dbReference type="Pfam" id="PF11772">
    <property type="entry name" value="EpuA"/>
    <property type="match status" value="1"/>
</dbReference>
<evidence type="ECO:0008006" key="4">
    <source>
        <dbReference type="Google" id="ProtNLM"/>
    </source>
</evidence>
<proteinExistence type="predicted"/>
<sequence length="50" mass="5535">MTLLKVLVVIALVIILFIAGTMIGYGVIGGGNPKDVFKEEIWTHILDFFK</sequence>
<accession>A0AA91GIV1</accession>
<keyword evidence="1" id="KW-0472">Membrane</keyword>
<dbReference type="InterPro" id="IPR024596">
    <property type="entry name" value="RNApol_su_b/EpuA"/>
</dbReference>
<dbReference type="EMBL" id="JXLC01000005">
    <property type="protein sequence ID" value="OJG92548.1"/>
    <property type="molecule type" value="Genomic_DNA"/>
</dbReference>
<evidence type="ECO:0000256" key="1">
    <source>
        <dbReference type="SAM" id="Phobius"/>
    </source>
</evidence>
<feature type="transmembrane region" description="Helical" evidence="1">
    <location>
        <begin position="6"/>
        <end position="28"/>
    </location>
</feature>
<keyword evidence="1" id="KW-1133">Transmembrane helix</keyword>
<keyword evidence="1" id="KW-0812">Transmembrane</keyword>
<name>A0AA91GIV1_9ENTE</name>
<evidence type="ECO:0000313" key="3">
    <source>
        <dbReference type="Proteomes" id="UP000183039"/>
    </source>
</evidence>
<dbReference type="AlphaFoldDB" id="A0AA91GIV1"/>
<dbReference type="Proteomes" id="UP000183039">
    <property type="component" value="Unassembled WGS sequence"/>
</dbReference>
<comment type="caution">
    <text evidence="2">The sequence shown here is derived from an EMBL/GenBank/DDBJ whole genome shotgun (WGS) entry which is preliminary data.</text>
</comment>
<organism evidence="2 3">
    <name type="scientific">Enterococcus silesiacus</name>
    <dbReference type="NCBI Taxonomy" id="332949"/>
    <lineage>
        <taxon>Bacteria</taxon>
        <taxon>Bacillati</taxon>
        <taxon>Bacillota</taxon>
        <taxon>Bacilli</taxon>
        <taxon>Lactobacillales</taxon>
        <taxon>Enterococcaceae</taxon>
        <taxon>Enterococcus</taxon>
    </lineage>
</organism>
<gene>
    <name evidence="2" type="ORF">RV15_GL002973</name>
</gene>
<evidence type="ECO:0000313" key="2">
    <source>
        <dbReference type="EMBL" id="OJG92548.1"/>
    </source>
</evidence>
<protein>
    <recommendedName>
        <fullName evidence="4">DNA-directed RNA polymerase subunit beta</fullName>
    </recommendedName>
</protein>